<dbReference type="EMBL" id="CP141531">
    <property type="protein sequence ID" value="WRO07561.1"/>
    <property type="molecule type" value="Genomic_DNA"/>
</dbReference>
<dbReference type="AlphaFoldDB" id="A0AB38ZAG6"/>
<reference evidence="1" key="1">
    <citation type="submission" date="2023-12" db="EMBL/GenBank/DDBJ databases">
        <title>Isolation of organohalide respiring bacteria Dehalococcoides mccartyi strain GPTCE1 in groundwater collected near a chemical plant in Suzhou, China.</title>
        <authorList>
            <person name="Liu G."/>
        </authorList>
    </citation>
    <scope>NUCLEOTIDE SEQUENCE</scope>
    <source>
        <strain evidence="1">GPTCE1</strain>
    </source>
</reference>
<dbReference type="Proteomes" id="UP001327986">
    <property type="component" value="Chromosome"/>
</dbReference>
<dbReference type="RefSeq" id="WP_324665134.1">
    <property type="nucleotide sequence ID" value="NZ_CP141531.1"/>
</dbReference>
<protein>
    <submittedName>
        <fullName evidence="1">Uncharacterized protein</fullName>
    </submittedName>
</protein>
<name>A0AB38ZAG6_9CHLR</name>
<sequence>MKSTEIIDVLRQKLTVPGGRHLYGVMGTYTQLDNFAKKLHQAKTTDGQLFPKPTNVNRGILDSLPDDEFRKLAENEAKMPEPTAAHVSKAFERFLRANLTGKGMLVLSNLEMLFAYHIELNLLRTMAADEDRVLLLLPGRRSRGRIIMFHEMEASDYTLPTNLIAENHLWEIKE</sequence>
<gene>
    <name evidence="1" type="ORF">VLL09_01325</name>
</gene>
<accession>A0AB38ZAG6</accession>
<evidence type="ECO:0000313" key="2">
    <source>
        <dbReference type="Proteomes" id="UP001327986"/>
    </source>
</evidence>
<proteinExistence type="predicted"/>
<organism evidence="1 2">
    <name type="scientific">Dehalococcoides mccartyi</name>
    <dbReference type="NCBI Taxonomy" id="61435"/>
    <lineage>
        <taxon>Bacteria</taxon>
        <taxon>Bacillati</taxon>
        <taxon>Chloroflexota</taxon>
        <taxon>Dehalococcoidia</taxon>
        <taxon>Dehalococcoidales</taxon>
        <taxon>Dehalococcoidaceae</taxon>
        <taxon>Dehalococcoides</taxon>
    </lineage>
</organism>
<evidence type="ECO:0000313" key="1">
    <source>
        <dbReference type="EMBL" id="WRO07561.1"/>
    </source>
</evidence>